<feature type="compositionally biased region" description="Basic residues" evidence="1">
    <location>
        <begin position="205"/>
        <end position="214"/>
    </location>
</feature>
<evidence type="ECO:0000313" key="3">
    <source>
        <dbReference type="Proteomes" id="UP000287651"/>
    </source>
</evidence>
<dbReference type="Proteomes" id="UP000287651">
    <property type="component" value="Unassembled WGS sequence"/>
</dbReference>
<sequence length="302" mass="32883">MQTWAVVSLGLGRGITQTADRHYFVPVSAADGGTACIGDVTAWGDDSTARNSNFAKVVPPEIPKLQCQNGTYRAYRSFHLPTWGEGIARGRRIVWAILCSWATDRAGVARKSNVQKEPGFNDCLTGRYIPVRQLTSARTARYRAVPPKSAISNRFWLSTVNFNHRGSISVVDDRLRGKGEEEGEGEGEEKGEKYIARAALARLPRAIRRPRAKNHPCGPSLAGDSSPASNSFSPYGEKGRGYIISTTRGKEERRRGEEERSTSFPYAVLAGTPSLPSLAGDISPAHGDGTSPRVGRSVTLFY</sequence>
<dbReference type="EMBL" id="AMZH03019194">
    <property type="protein sequence ID" value="RRT40676.1"/>
    <property type="molecule type" value="Genomic_DNA"/>
</dbReference>
<organism evidence="2 3">
    <name type="scientific">Ensete ventricosum</name>
    <name type="common">Abyssinian banana</name>
    <name type="synonym">Musa ensete</name>
    <dbReference type="NCBI Taxonomy" id="4639"/>
    <lineage>
        <taxon>Eukaryota</taxon>
        <taxon>Viridiplantae</taxon>
        <taxon>Streptophyta</taxon>
        <taxon>Embryophyta</taxon>
        <taxon>Tracheophyta</taxon>
        <taxon>Spermatophyta</taxon>
        <taxon>Magnoliopsida</taxon>
        <taxon>Liliopsida</taxon>
        <taxon>Zingiberales</taxon>
        <taxon>Musaceae</taxon>
        <taxon>Ensete</taxon>
    </lineage>
</organism>
<evidence type="ECO:0000313" key="2">
    <source>
        <dbReference type="EMBL" id="RRT40676.1"/>
    </source>
</evidence>
<gene>
    <name evidence="2" type="ORF">B296_00043502</name>
</gene>
<proteinExistence type="predicted"/>
<feature type="region of interest" description="Disordered" evidence="1">
    <location>
        <begin position="173"/>
        <end position="193"/>
    </location>
</feature>
<reference evidence="2 3" key="1">
    <citation type="journal article" date="2014" name="Agronomy (Basel)">
        <title>A Draft Genome Sequence for Ensete ventricosum, the Drought-Tolerant Tree Against Hunger.</title>
        <authorList>
            <person name="Harrison J."/>
            <person name="Moore K.A."/>
            <person name="Paszkiewicz K."/>
            <person name="Jones T."/>
            <person name="Grant M."/>
            <person name="Ambacheew D."/>
            <person name="Muzemil S."/>
            <person name="Studholme D.J."/>
        </authorList>
    </citation>
    <scope>NUCLEOTIDE SEQUENCE [LARGE SCALE GENOMIC DNA]</scope>
</reference>
<name>A0A426XMG9_ENSVE</name>
<feature type="compositionally biased region" description="Basic and acidic residues" evidence="1">
    <location>
        <begin position="248"/>
        <end position="261"/>
    </location>
</feature>
<dbReference type="AlphaFoldDB" id="A0A426XMG9"/>
<evidence type="ECO:0000256" key="1">
    <source>
        <dbReference type="SAM" id="MobiDB-lite"/>
    </source>
</evidence>
<feature type="region of interest" description="Disordered" evidence="1">
    <location>
        <begin position="205"/>
        <end position="269"/>
    </location>
</feature>
<comment type="caution">
    <text evidence="2">The sequence shown here is derived from an EMBL/GenBank/DDBJ whole genome shotgun (WGS) entry which is preliminary data.</text>
</comment>
<accession>A0A426XMG9</accession>
<protein>
    <submittedName>
        <fullName evidence="2">Uncharacterized protein</fullName>
    </submittedName>
</protein>